<evidence type="ECO:0000313" key="2">
    <source>
        <dbReference type="EMBL" id="AUX10104.1"/>
    </source>
</evidence>
<evidence type="ECO:0000259" key="1">
    <source>
        <dbReference type="Pfam" id="PF13191"/>
    </source>
</evidence>
<dbReference type="Pfam" id="PF13191">
    <property type="entry name" value="AAA_16"/>
    <property type="match status" value="1"/>
</dbReference>
<dbReference type="InterPro" id="IPR027417">
    <property type="entry name" value="P-loop_NTPase"/>
</dbReference>
<dbReference type="GeneID" id="37878838"/>
<feature type="domain" description="Orc1-like AAA ATPase" evidence="1">
    <location>
        <begin position="35"/>
        <end position="184"/>
    </location>
</feature>
<dbReference type="AlphaFoldDB" id="A0A343TLY2"/>
<gene>
    <name evidence="2" type="primary">cdc6A2</name>
    <name evidence="2" type="ORF">AArcSl_2483</name>
</gene>
<reference evidence="3" key="1">
    <citation type="submission" date="2017-11" db="EMBL/GenBank/DDBJ databases">
        <title>Phenotypic and genomic properties of facultatively anaerobic sulfur-reducing natronoarchaea from hypersaline soda lakes.</title>
        <authorList>
            <person name="Sorokin D.Y."/>
            <person name="Kublanov I.V."/>
            <person name="Roman P."/>
            <person name="Sinninghe Damste J.S."/>
            <person name="Golyshin P.N."/>
            <person name="Rojo D."/>
            <person name="Ciordia S."/>
            <person name="Mena M.D.C."/>
            <person name="Ferrer M."/>
            <person name="Messina E."/>
            <person name="Smedile F."/>
            <person name="La Spada G."/>
            <person name="La Cono V."/>
            <person name="Yakimov M.M."/>
        </authorList>
    </citation>
    <scope>NUCLEOTIDE SEQUENCE [LARGE SCALE GENOMIC DNA]</scope>
    <source>
        <strain evidence="3">AArc-Sl</strain>
    </source>
</reference>
<name>A0A343TLY2_9EURY</name>
<proteinExistence type="predicted"/>
<accession>A0A343TLY2</accession>
<dbReference type="Gene3D" id="1.10.8.60">
    <property type="match status" value="1"/>
</dbReference>
<dbReference type="InterPro" id="IPR041664">
    <property type="entry name" value="AAA_16"/>
</dbReference>
<dbReference type="SUPFAM" id="SSF52540">
    <property type="entry name" value="P-loop containing nucleoside triphosphate hydrolases"/>
    <property type="match status" value="1"/>
</dbReference>
<dbReference type="GO" id="GO:0051301">
    <property type="term" value="P:cell division"/>
    <property type="evidence" value="ECO:0007669"/>
    <property type="project" value="UniProtKB-KW"/>
</dbReference>
<keyword evidence="3" id="KW-1185">Reference proteome</keyword>
<dbReference type="EMBL" id="CP025066">
    <property type="protein sequence ID" value="AUX10104.1"/>
    <property type="molecule type" value="Genomic_DNA"/>
</dbReference>
<keyword evidence="2" id="KW-0132">Cell division</keyword>
<organism evidence="2 3">
    <name type="scientific">Halalkaliarchaeum desulfuricum</name>
    <dbReference type="NCBI Taxonomy" id="2055893"/>
    <lineage>
        <taxon>Archaea</taxon>
        <taxon>Methanobacteriati</taxon>
        <taxon>Methanobacteriota</taxon>
        <taxon>Stenosarchaea group</taxon>
        <taxon>Halobacteria</taxon>
        <taxon>Halobacteriales</taxon>
        <taxon>Haloferacaceae</taxon>
        <taxon>Halalkaliarchaeum</taxon>
    </lineage>
</organism>
<dbReference type="Gene3D" id="3.40.50.300">
    <property type="entry name" value="P-loop containing nucleotide triphosphate hydrolases"/>
    <property type="match status" value="1"/>
</dbReference>
<keyword evidence="2" id="KW-0131">Cell cycle</keyword>
<dbReference type="KEGG" id="hdf:AArcSl_2483"/>
<dbReference type="OrthoDB" id="213998at2157"/>
<dbReference type="RefSeq" id="WP_119819794.1">
    <property type="nucleotide sequence ID" value="NZ_CP025066.1"/>
</dbReference>
<evidence type="ECO:0000313" key="3">
    <source>
        <dbReference type="Proteomes" id="UP000263012"/>
    </source>
</evidence>
<dbReference type="Proteomes" id="UP000263012">
    <property type="component" value="Chromosome"/>
</dbReference>
<sequence>MNFEERIIRRLRRNRSRQLVRDYAAFSPVSHPSEPVSREAALERLLDTLQPAFSGELPPSAYVWGPKGAGKTALVKATFDVLAGVSREQHRGIHTTTRTERPQTPPFVYVDAREADSEFSLLAAVLNGLLERPAPTQGVSTGRIREQISQVIDGRDGVVVAVDHLGEPRTHELSSVAETLSSLEGTFVWVGVGRDPPGSHSIDPDQVVEMSAYRRHALVDILSERTSVGLSRDALTHEQLRELAVWADGDAHDALAAVFGGAVVAEQNGHDTILPSDLDAGIGAVPRPCVALGRVLALPTNWQHVLAGLVELSPDDRMSVTSATAAIATTSGIDLSEGTIRRMLYELAEEGILDRQPVDGAGSRGRPPSRIEPLFPTLLFRELSRERPDE</sequence>
<protein>
    <submittedName>
        <fullName evidence="2">Cell division control protein 6</fullName>
    </submittedName>
</protein>